<reference evidence="2 3" key="1">
    <citation type="submission" date="2019-06" db="EMBL/GenBank/DDBJ databases">
        <title>Sorghum-associated microbial communities from plants grown in Nebraska, USA.</title>
        <authorList>
            <person name="Schachtman D."/>
        </authorList>
    </citation>
    <scope>NUCLEOTIDE SEQUENCE [LARGE SCALE GENOMIC DNA]</scope>
    <source>
        <strain evidence="2 3">1225</strain>
    </source>
</reference>
<protein>
    <submittedName>
        <fullName evidence="2">3-oxoadipate enol-lactonase</fullName>
    </submittedName>
</protein>
<comment type="caution">
    <text evidence="2">The sequence shown here is derived from an EMBL/GenBank/DDBJ whole genome shotgun (WGS) entry which is preliminary data.</text>
</comment>
<dbReference type="SUPFAM" id="SSF53474">
    <property type="entry name" value="alpha/beta-Hydrolases"/>
    <property type="match status" value="1"/>
</dbReference>
<organism evidence="2 3">
    <name type="scientific">Neorhizobium alkalisoli</name>
    <dbReference type="NCBI Taxonomy" id="528178"/>
    <lineage>
        <taxon>Bacteria</taxon>
        <taxon>Pseudomonadati</taxon>
        <taxon>Pseudomonadota</taxon>
        <taxon>Alphaproteobacteria</taxon>
        <taxon>Hyphomicrobiales</taxon>
        <taxon>Rhizobiaceae</taxon>
        <taxon>Rhizobium/Agrobacterium group</taxon>
        <taxon>Neorhizobium</taxon>
    </lineage>
</organism>
<dbReference type="InterPro" id="IPR026968">
    <property type="entry name" value="PcaD/CatD"/>
</dbReference>
<dbReference type="InterPro" id="IPR000073">
    <property type="entry name" value="AB_hydrolase_1"/>
</dbReference>
<sequence>MQFADINGIVVNYDIQRAENGGPVVVFVNSLGTDSRIWHHVVPKLAGDCTILTYDKRGHGLSDLGSPPYAIADHVADLAGLLDHLGLTKVIVVGLSVGGLIGQGLYATRPDLVKALVFSNTAHKIGTAEMWAGRIAAVEKGGISSILDAIMERWFTPAFRSPDNAAYQGYCNMLVRQPVSGYAGTCAAIRDADFTEEAKRIAVPVLCIAGSEDGSTPPAVVKSLADLVPGARYEVIDAVAHIPCVEAPAAYAALIRDFLEAVE</sequence>
<accession>A0A561R6S2</accession>
<dbReference type="GO" id="GO:0042952">
    <property type="term" value="P:beta-ketoadipate pathway"/>
    <property type="evidence" value="ECO:0007669"/>
    <property type="project" value="InterPro"/>
</dbReference>
<dbReference type="Gene3D" id="3.40.50.1820">
    <property type="entry name" value="alpha/beta hydrolase"/>
    <property type="match status" value="1"/>
</dbReference>
<keyword evidence="3" id="KW-1185">Reference proteome</keyword>
<dbReference type="PANTHER" id="PTHR43798">
    <property type="entry name" value="MONOACYLGLYCEROL LIPASE"/>
    <property type="match status" value="1"/>
</dbReference>
<evidence type="ECO:0000313" key="3">
    <source>
        <dbReference type="Proteomes" id="UP000320653"/>
    </source>
</evidence>
<dbReference type="OrthoDB" id="9793083at2"/>
<evidence type="ECO:0000313" key="2">
    <source>
        <dbReference type="EMBL" id="TWF58315.1"/>
    </source>
</evidence>
<evidence type="ECO:0000259" key="1">
    <source>
        <dbReference type="Pfam" id="PF00561"/>
    </source>
</evidence>
<name>A0A561R6S2_9HYPH</name>
<dbReference type="AlphaFoldDB" id="A0A561R6S2"/>
<dbReference type="RefSeq" id="WP_145631240.1">
    <property type="nucleotide sequence ID" value="NZ_VIWP01000001.1"/>
</dbReference>
<dbReference type="Pfam" id="PF00561">
    <property type="entry name" value="Abhydrolase_1"/>
    <property type="match status" value="1"/>
</dbReference>
<proteinExistence type="predicted"/>
<dbReference type="Proteomes" id="UP000320653">
    <property type="component" value="Unassembled WGS sequence"/>
</dbReference>
<dbReference type="NCBIfam" id="TIGR02427">
    <property type="entry name" value="protocat_pcaD"/>
    <property type="match status" value="1"/>
</dbReference>
<feature type="domain" description="AB hydrolase-1" evidence="1">
    <location>
        <begin position="23"/>
        <end position="127"/>
    </location>
</feature>
<dbReference type="EMBL" id="VIWP01000001">
    <property type="protein sequence ID" value="TWF58315.1"/>
    <property type="molecule type" value="Genomic_DNA"/>
</dbReference>
<dbReference type="InterPro" id="IPR050266">
    <property type="entry name" value="AB_hydrolase_sf"/>
</dbReference>
<gene>
    <name evidence="2" type="ORF">FHW37_101119</name>
</gene>
<dbReference type="GO" id="GO:0047570">
    <property type="term" value="F:3-oxoadipate enol-lactonase activity"/>
    <property type="evidence" value="ECO:0007669"/>
    <property type="project" value="InterPro"/>
</dbReference>
<dbReference type="InterPro" id="IPR029058">
    <property type="entry name" value="AB_hydrolase_fold"/>
</dbReference>